<evidence type="ECO:0000256" key="2">
    <source>
        <dbReference type="ARBA" id="ARBA00023015"/>
    </source>
</evidence>
<protein>
    <submittedName>
        <fullName evidence="6">LysR family transcriptional regulator</fullName>
    </submittedName>
</protein>
<feature type="domain" description="HTH lysR-type" evidence="5">
    <location>
        <begin position="7"/>
        <end position="64"/>
    </location>
</feature>
<dbReference type="OrthoDB" id="196624at2"/>
<keyword evidence="3" id="KW-0238">DNA-binding</keyword>
<dbReference type="InterPro" id="IPR000847">
    <property type="entry name" value="LysR_HTH_N"/>
</dbReference>
<evidence type="ECO:0000256" key="4">
    <source>
        <dbReference type="ARBA" id="ARBA00023163"/>
    </source>
</evidence>
<name>A0A3L7E4Y8_9GAMM</name>
<dbReference type="SUPFAM" id="SSF53850">
    <property type="entry name" value="Periplasmic binding protein-like II"/>
    <property type="match status" value="1"/>
</dbReference>
<keyword evidence="2" id="KW-0805">Transcription regulation</keyword>
<evidence type="ECO:0000256" key="1">
    <source>
        <dbReference type="ARBA" id="ARBA00009437"/>
    </source>
</evidence>
<evidence type="ECO:0000313" key="7">
    <source>
        <dbReference type="Proteomes" id="UP000265509"/>
    </source>
</evidence>
<keyword evidence="4" id="KW-0804">Transcription</keyword>
<comment type="similarity">
    <text evidence="1">Belongs to the LysR transcriptional regulatory family.</text>
</comment>
<dbReference type="EMBL" id="QRAN01000001">
    <property type="protein sequence ID" value="RLQ23612.1"/>
    <property type="molecule type" value="Genomic_DNA"/>
</dbReference>
<sequence length="300" mass="32409">MFMSLPLSLEALEVIDAIERKGSYAAAAAVLHKVPSAISYTVQKLEQDLGVTLFHREGRRAVLSPAGRHLADQGRQLLYAADALAASTRQVATGWEPRLRVAVDTVVPLAEVLPLIGELQAAQPGIEVSISTEVLAGTWEALVENRVELAIGAVGDIPGHKGLQCEPWRHVRHLFVAAPNHPLCDEPQPIPLATVSRHRAVIIHDTSRNSAPLSRGILNQQTAIYVPTMEAKLEAHRAGLGVGYVPGARVASDIAEGRLVALTLEEPPQETSTVLAWRAENRGQALHFLLKKLRESTGQD</sequence>
<dbReference type="PANTHER" id="PTHR30126:SF22">
    <property type="entry name" value="HTH-TYPE TRANSCRIPTIONAL REGULATOR YHAJ-RELATED"/>
    <property type="match status" value="1"/>
</dbReference>
<dbReference type="Gene3D" id="3.40.190.290">
    <property type="match status" value="1"/>
</dbReference>
<dbReference type="InterPro" id="IPR036390">
    <property type="entry name" value="WH_DNA-bd_sf"/>
</dbReference>
<reference evidence="6 7" key="1">
    <citation type="submission" date="2018-07" db="EMBL/GenBank/DDBJ databases">
        <title>Halioglobus sp. genome submission.</title>
        <authorList>
            <person name="Ye M.-Q."/>
            <person name="Du Z.-J."/>
        </authorList>
    </citation>
    <scope>NUCLEOTIDE SEQUENCE [LARGE SCALE GENOMIC DNA]</scope>
    <source>
        <strain evidence="6 7">U0301</strain>
    </source>
</reference>
<gene>
    <name evidence="6" type="ORF">DWB85_00170</name>
</gene>
<accession>A0A3L7E4Y8</accession>
<dbReference type="Proteomes" id="UP000265509">
    <property type="component" value="Unassembled WGS sequence"/>
</dbReference>
<keyword evidence="7" id="KW-1185">Reference proteome</keyword>
<comment type="caution">
    <text evidence="6">The sequence shown here is derived from an EMBL/GenBank/DDBJ whole genome shotgun (WGS) entry which is preliminary data.</text>
</comment>
<evidence type="ECO:0000313" key="6">
    <source>
        <dbReference type="EMBL" id="RLQ23612.1"/>
    </source>
</evidence>
<dbReference type="AlphaFoldDB" id="A0A3L7E4Y8"/>
<dbReference type="InterPro" id="IPR005119">
    <property type="entry name" value="LysR_subst-bd"/>
</dbReference>
<dbReference type="PROSITE" id="PS50931">
    <property type="entry name" value="HTH_LYSR"/>
    <property type="match status" value="1"/>
</dbReference>
<organism evidence="6 7">
    <name type="scientific">Seongchinamella sediminis</name>
    <dbReference type="NCBI Taxonomy" id="2283635"/>
    <lineage>
        <taxon>Bacteria</taxon>
        <taxon>Pseudomonadati</taxon>
        <taxon>Pseudomonadota</taxon>
        <taxon>Gammaproteobacteria</taxon>
        <taxon>Cellvibrionales</taxon>
        <taxon>Halieaceae</taxon>
        <taxon>Seongchinamella</taxon>
    </lineage>
</organism>
<dbReference type="Pfam" id="PF03466">
    <property type="entry name" value="LysR_substrate"/>
    <property type="match status" value="1"/>
</dbReference>
<evidence type="ECO:0000259" key="5">
    <source>
        <dbReference type="PROSITE" id="PS50931"/>
    </source>
</evidence>
<dbReference type="GO" id="GO:0000976">
    <property type="term" value="F:transcription cis-regulatory region binding"/>
    <property type="evidence" value="ECO:0007669"/>
    <property type="project" value="TreeGrafter"/>
</dbReference>
<dbReference type="PANTHER" id="PTHR30126">
    <property type="entry name" value="HTH-TYPE TRANSCRIPTIONAL REGULATOR"/>
    <property type="match status" value="1"/>
</dbReference>
<dbReference type="InterPro" id="IPR036388">
    <property type="entry name" value="WH-like_DNA-bd_sf"/>
</dbReference>
<dbReference type="Gene3D" id="1.10.10.10">
    <property type="entry name" value="Winged helix-like DNA-binding domain superfamily/Winged helix DNA-binding domain"/>
    <property type="match status" value="1"/>
</dbReference>
<dbReference type="GO" id="GO:0003700">
    <property type="term" value="F:DNA-binding transcription factor activity"/>
    <property type="evidence" value="ECO:0007669"/>
    <property type="project" value="InterPro"/>
</dbReference>
<dbReference type="SUPFAM" id="SSF46785">
    <property type="entry name" value="Winged helix' DNA-binding domain"/>
    <property type="match status" value="1"/>
</dbReference>
<proteinExistence type="inferred from homology"/>
<evidence type="ECO:0000256" key="3">
    <source>
        <dbReference type="ARBA" id="ARBA00023125"/>
    </source>
</evidence>
<dbReference type="Pfam" id="PF00126">
    <property type="entry name" value="HTH_1"/>
    <property type="match status" value="1"/>
</dbReference>